<name>A0A0A1TWX7_ENTIV</name>
<accession>A0A0A1TWX7</accession>
<organism evidence="1 2">
    <name type="scientific">Entamoeba invadens IP1</name>
    <dbReference type="NCBI Taxonomy" id="370355"/>
    <lineage>
        <taxon>Eukaryota</taxon>
        <taxon>Amoebozoa</taxon>
        <taxon>Evosea</taxon>
        <taxon>Archamoebae</taxon>
        <taxon>Mastigamoebida</taxon>
        <taxon>Entamoebidae</taxon>
        <taxon>Entamoeba</taxon>
    </lineage>
</organism>
<evidence type="ECO:0000313" key="2">
    <source>
        <dbReference type="Proteomes" id="UP000014680"/>
    </source>
</evidence>
<dbReference type="RefSeq" id="XP_004183174.1">
    <property type="nucleotide sequence ID" value="XM_004183126.1"/>
</dbReference>
<protein>
    <submittedName>
        <fullName evidence="1">Uncharacterized protein</fullName>
    </submittedName>
</protein>
<evidence type="ECO:0000313" key="1">
    <source>
        <dbReference type="EMBL" id="ELP83828.1"/>
    </source>
</evidence>
<dbReference type="Proteomes" id="UP000014680">
    <property type="component" value="Unassembled WGS sequence"/>
</dbReference>
<proteinExistence type="predicted"/>
<dbReference type="AlphaFoldDB" id="A0A0A1TWX7"/>
<dbReference type="GeneID" id="14882819"/>
<gene>
    <name evidence="1" type="ORF">EIN_197510</name>
</gene>
<dbReference type="EMBL" id="KB207226">
    <property type="protein sequence ID" value="ELP83828.1"/>
    <property type="molecule type" value="Genomic_DNA"/>
</dbReference>
<keyword evidence="2" id="KW-1185">Reference proteome</keyword>
<reference evidence="1 2" key="1">
    <citation type="submission" date="2012-10" db="EMBL/GenBank/DDBJ databases">
        <authorList>
            <person name="Zafar N."/>
            <person name="Inman J."/>
            <person name="Hall N."/>
            <person name="Lorenzi H."/>
            <person name="Caler E."/>
        </authorList>
    </citation>
    <scope>NUCLEOTIDE SEQUENCE [LARGE SCALE GENOMIC DNA]</scope>
    <source>
        <strain evidence="1 2">IP1</strain>
    </source>
</reference>
<dbReference type="VEuPathDB" id="AmoebaDB:EIN_197510"/>
<sequence>EMCVVNRKYKREEETTPTKLFENFKKPSTKRKSLSTIIGKQIELTGELHDTELEMSIIKKEVDDAIGSPKRSK</sequence>
<feature type="non-terminal residue" evidence="1">
    <location>
        <position position="1"/>
    </location>
</feature>
<dbReference type="KEGG" id="eiv:EIN_197510"/>